<evidence type="ECO:0000313" key="3">
    <source>
        <dbReference type="Proteomes" id="UP000287910"/>
    </source>
</evidence>
<dbReference type="NCBIfam" id="NF047498">
    <property type="entry name" value="LIC_12616_fam"/>
    <property type="match status" value="1"/>
</dbReference>
<feature type="domain" description="Phage neck terminator protein gp12-like" evidence="1">
    <location>
        <begin position="14"/>
        <end position="155"/>
    </location>
</feature>
<dbReference type="AlphaFoldDB" id="A0A3S0RLK7"/>
<reference evidence="2 3" key="1">
    <citation type="submission" date="2018-12" db="EMBL/GenBank/DDBJ databases">
        <title>Lysinibacillus antri sp. nov., isolated from a cave soil.</title>
        <authorList>
            <person name="Narsing Rao M.P."/>
            <person name="Zhang H."/>
            <person name="Dong Z.-Y."/>
            <person name="Niu X.-K."/>
            <person name="Zhang K."/>
            <person name="Fang B.-Z."/>
            <person name="Kang Y.-Q."/>
            <person name="Xiao M."/>
            <person name="Li W.-J."/>
        </authorList>
    </citation>
    <scope>NUCLEOTIDE SEQUENCE [LARGE SCALE GENOMIC DNA]</scope>
    <source>
        <strain evidence="2 3">SYSU K30002</strain>
    </source>
</reference>
<sequence>MIEYDDIWLPVQQGLTNYADKMVIQAETNGDQPPYPFIAIKKTLVSEGIGQSTTSLKGVIQTMEQDTELVLSITCHAKTIEDAESLALKSRAYFLGKGTIELSDANIAVVDVLPVTNRDVFLNINYERRCGFDVRLRVRAQESYEIEVIEKVTINN</sequence>
<dbReference type="EMBL" id="RYYR01000002">
    <property type="protein sequence ID" value="RUL56465.1"/>
    <property type="molecule type" value="Genomic_DNA"/>
</dbReference>
<dbReference type="Proteomes" id="UP000287910">
    <property type="component" value="Unassembled WGS sequence"/>
</dbReference>
<name>A0A3S0RLK7_9BACI</name>
<evidence type="ECO:0000313" key="2">
    <source>
        <dbReference type="EMBL" id="RUL56465.1"/>
    </source>
</evidence>
<protein>
    <recommendedName>
        <fullName evidence="1">Phage neck terminator protein gp12-like domain-containing protein</fullName>
    </recommendedName>
</protein>
<organism evidence="2 3">
    <name type="scientific">Lysinibacillus antri</name>
    <dbReference type="NCBI Taxonomy" id="2498145"/>
    <lineage>
        <taxon>Bacteria</taxon>
        <taxon>Bacillati</taxon>
        <taxon>Bacillota</taxon>
        <taxon>Bacilli</taxon>
        <taxon>Bacillales</taxon>
        <taxon>Bacillaceae</taxon>
        <taxon>Lysinibacillus</taxon>
    </lineage>
</organism>
<accession>A0A3S0RLK7</accession>
<dbReference type="Pfam" id="PF23961">
    <property type="entry name" value="Phage_tail_terminator_9"/>
    <property type="match status" value="1"/>
</dbReference>
<dbReference type="RefSeq" id="WP_126657382.1">
    <property type="nucleotide sequence ID" value="NZ_RYYR01000002.1"/>
</dbReference>
<comment type="caution">
    <text evidence="2">The sequence shown here is derived from an EMBL/GenBank/DDBJ whole genome shotgun (WGS) entry which is preliminary data.</text>
</comment>
<keyword evidence="3" id="KW-1185">Reference proteome</keyword>
<dbReference type="InterPro" id="IPR057087">
    <property type="entry name" value="Gp12-like"/>
</dbReference>
<proteinExistence type="predicted"/>
<evidence type="ECO:0000259" key="1">
    <source>
        <dbReference type="Pfam" id="PF23961"/>
    </source>
</evidence>
<gene>
    <name evidence="2" type="ORF">EK386_02195</name>
</gene>